<name>A0A1J5E823_9BACT</name>
<evidence type="ECO:0000259" key="3">
    <source>
        <dbReference type="PROSITE" id="PS50110"/>
    </source>
</evidence>
<evidence type="ECO:0000256" key="2">
    <source>
        <dbReference type="PROSITE-ProRule" id="PRU00169"/>
    </source>
</evidence>
<evidence type="ECO:0000313" key="5">
    <source>
        <dbReference type="Proteomes" id="UP000183085"/>
    </source>
</evidence>
<dbReference type="PROSITE" id="PS50110">
    <property type="entry name" value="RESPONSE_REGULATORY"/>
    <property type="match status" value="2"/>
</dbReference>
<gene>
    <name evidence="4" type="ORF">AUJ95_06290</name>
</gene>
<dbReference type="PANTHER" id="PTHR44591">
    <property type="entry name" value="STRESS RESPONSE REGULATOR PROTEIN 1"/>
    <property type="match status" value="1"/>
</dbReference>
<dbReference type="InterPro" id="IPR001789">
    <property type="entry name" value="Sig_transdc_resp-reg_receiver"/>
</dbReference>
<feature type="modified residue" description="4-aspartylphosphate" evidence="2">
    <location>
        <position position="52"/>
    </location>
</feature>
<dbReference type="STRING" id="1817895.AUJ95_06290"/>
<dbReference type="Gene3D" id="3.40.50.2300">
    <property type="match status" value="2"/>
</dbReference>
<organism evidence="4 5">
    <name type="scientific">Candidatus Desantisbacteria bacterium CG2_30_40_21</name>
    <dbReference type="NCBI Taxonomy" id="1817895"/>
    <lineage>
        <taxon>Bacteria</taxon>
        <taxon>Candidatus Desantisiibacteriota</taxon>
    </lineage>
</organism>
<keyword evidence="1 2" id="KW-0597">Phosphoprotein</keyword>
<dbReference type="GO" id="GO:0000160">
    <property type="term" value="P:phosphorelay signal transduction system"/>
    <property type="evidence" value="ECO:0007669"/>
    <property type="project" value="InterPro"/>
</dbReference>
<evidence type="ECO:0000256" key="1">
    <source>
        <dbReference type="ARBA" id="ARBA00022553"/>
    </source>
</evidence>
<feature type="domain" description="Response regulatory" evidence="3">
    <location>
        <begin position="123"/>
        <end position="238"/>
    </location>
</feature>
<feature type="domain" description="Response regulatory" evidence="3">
    <location>
        <begin position="3"/>
        <end position="117"/>
    </location>
</feature>
<dbReference type="Proteomes" id="UP000183085">
    <property type="component" value="Unassembled WGS sequence"/>
</dbReference>
<protein>
    <recommendedName>
        <fullName evidence="3">Response regulatory domain-containing protein</fullName>
    </recommendedName>
</protein>
<dbReference type="SMART" id="SM00448">
    <property type="entry name" value="REC"/>
    <property type="match status" value="2"/>
</dbReference>
<reference evidence="4 5" key="1">
    <citation type="journal article" date="2016" name="Environ. Microbiol.">
        <title>Genomic resolution of a cold subsurface aquifer community provides metabolic insights for novel microbes adapted to high CO concentrations.</title>
        <authorList>
            <person name="Probst A.J."/>
            <person name="Castelle C.J."/>
            <person name="Singh A."/>
            <person name="Brown C.T."/>
            <person name="Anantharaman K."/>
            <person name="Sharon I."/>
            <person name="Hug L.A."/>
            <person name="Burstein D."/>
            <person name="Emerson J.B."/>
            <person name="Thomas B.C."/>
            <person name="Banfield J.F."/>
        </authorList>
    </citation>
    <scope>NUCLEOTIDE SEQUENCE [LARGE SCALE GENOMIC DNA]</scope>
    <source>
        <strain evidence="4">CG2_30_40_21</strain>
    </source>
</reference>
<sequence length="239" mass="26771">MAKILIVDDEKDLGSVLCSILKLEGHETALALDGYEAIELIKKERYDLIFMDIRLPGINGVETFIRIKEIDPAIKVVMMTGFSVEDLMEQALREGAYACIHKPFDVQKVIKLIEQIISENKKVILIVNGDSTTREKVKTALIEKNYNVCTAKDGEEAIAKLKDKQYDCILLNLTLPGINGLSILKQAKELYPAVVVIVMSDCELPEMIREAEILSAAYAYIKKPIDIEELIGFLKKANL</sequence>
<comment type="caution">
    <text evidence="2">Lacks conserved residue(s) required for the propagation of feature annotation.</text>
</comment>
<dbReference type="Pfam" id="PF00072">
    <property type="entry name" value="Response_reg"/>
    <property type="match status" value="2"/>
</dbReference>
<dbReference type="InterPro" id="IPR050595">
    <property type="entry name" value="Bact_response_regulator"/>
</dbReference>
<dbReference type="SUPFAM" id="SSF52172">
    <property type="entry name" value="CheY-like"/>
    <property type="match status" value="2"/>
</dbReference>
<dbReference type="CDD" id="cd00156">
    <property type="entry name" value="REC"/>
    <property type="match status" value="1"/>
</dbReference>
<proteinExistence type="predicted"/>
<comment type="caution">
    <text evidence="4">The sequence shown here is derived from an EMBL/GenBank/DDBJ whole genome shotgun (WGS) entry which is preliminary data.</text>
</comment>
<dbReference type="EMBL" id="MNYI01000170">
    <property type="protein sequence ID" value="OIP38816.1"/>
    <property type="molecule type" value="Genomic_DNA"/>
</dbReference>
<dbReference type="InterPro" id="IPR011006">
    <property type="entry name" value="CheY-like_superfamily"/>
</dbReference>
<evidence type="ECO:0000313" key="4">
    <source>
        <dbReference type="EMBL" id="OIP38816.1"/>
    </source>
</evidence>
<dbReference type="PANTHER" id="PTHR44591:SF3">
    <property type="entry name" value="RESPONSE REGULATORY DOMAIN-CONTAINING PROTEIN"/>
    <property type="match status" value="1"/>
</dbReference>
<accession>A0A1J5E823</accession>
<dbReference type="AlphaFoldDB" id="A0A1J5E823"/>